<dbReference type="EMBL" id="CM042031">
    <property type="protein sequence ID" value="KAI3784919.1"/>
    <property type="molecule type" value="Genomic_DNA"/>
</dbReference>
<proteinExistence type="predicted"/>
<keyword evidence="2" id="KW-1185">Reference proteome</keyword>
<gene>
    <name evidence="1" type="ORF">L1987_44027</name>
</gene>
<accession>A0ACB9GN48</accession>
<protein>
    <submittedName>
        <fullName evidence="1">Uncharacterized protein</fullName>
    </submittedName>
</protein>
<comment type="caution">
    <text evidence="1">The sequence shown here is derived from an EMBL/GenBank/DDBJ whole genome shotgun (WGS) entry which is preliminary data.</text>
</comment>
<reference evidence="1 2" key="2">
    <citation type="journal article" date="2022" name="Mol. Ecol. Resour.">
        <title>The genomes of chicory, endive, great burdock and yacon provide insights into Asteraceae paleo-polyploidization history and plant inulin production.</title>
        <authorList>
            <person name="Fan W."/>
            <person name="Wang S."/>
            <person name="Wang H."/>
            <person name="Wang A."/>
            <person name="Jiang F."/>
            <person name="Liu H."/>
            <person name="Zhao H."/>
            <person name="Xu D."/>
            <person name="Zhang Y."/>
        </authorList>
    </citation>
    <scope>NUCLEOTIDE SEQUENCE [LARGE SCALE GENOMIC DNA]</scope>
    <source>
        <strain evidence="2">cv. Yunnan</strain>
        <tissue evidence="1">Leaves</tissue>
    </source>
</reference>
<evidence type="ECO:0000313" key="2">
    <source>
        <dbReference type="Proteomes" id="UP001056120"/>
    </source>
</evidence>
<dbReference type="Proteomes" id="UP001056120">
    <property type="component" value="Linkage Group LG14"/>
</dbReference>
<organism evidence="1 2">
    <name type="scientific">Smallanthus sonchifolius</name>
    <dbReference type="NCBI Taxonomy" id="185202"/>
    <lineage>
        <taxon>Eukaryota</taxon>
        <taxon>Viridiplantae</taxon>
        <taxon>Streptophyta</taxon>
        <taxon>Embryophyta</taxon>
        <taxon>Tracheophyta</taxon>
        <taxon>Spermatophyta</taxon>
        <taxon>Magnoliopsida</taxon>
        <taxon>eudicotyledons</taxon>
        <taxon>Gunneridae</taxon>
        <taxon>Pentapetalae</taxon>
        <taxon>asterids</taxon>
        <taxon>campanulids</taxon>
        <taxon>Asterales</taxon>
        <taxon>Asteraceae</taxon>
        <taxon>Asteroideae</taxon>
        <taxon>Heliantheae alliance</taxon>
        <taxon>Millerieae</taxon>
        <taxon>Smallanthus</taxon>
    </lineage>
</organism>
<evidence type="ECO:0000313" key="1">
    <source>
        <dbReference type="EMBL" id="KAI3784919.1"/>
    </source>
</evidence>
<reference evidence="2" key="1">
    <citation type="journal article" date="2022" name="Mol. Ecol. Resour.">
        <title>The genomes of chicory, endive, great burdock and yacon provide insights into Asteraceae palaeo-polyploidization history and plant inulin production.</title>
        <authorList>
            <person name="Fan W."/>
            <person name="Wang S."/>
            <person name="Wang H."/>
            <person name="Wang A."/>
            <person name="Jiang F."/>
            <person name="Liu H."/>
            <person name="Zhao H."/>
            <person name="Xu D."/>
            <person name="Zhang Y."/>
        </authorList>
    </citation>
    <scope>NUCLEOTIDE SEQUENCE [LARGE SCALE GENOMIC DNA]</scope>
    <source>
        <strain evidence="2">cv. Yunnan</strain>
    </source>
</reference>
<sequence length="816" mass="89321">MKLKLGIRTLARMEVIMSSPVQECSRMENDNGLTKSQKKHRKRALKKKLNANLGLLEKGEDMENPKPSSLQDNPNTGIGETSSGTNATENTASKKGKREEMKNSNSDLGDILSTRESTLEGLGMTKVLGVKSNETVLGKIATPDANMVSKEDDHMEVANGKTGDSETTDLNPASKKRKRKKMKNKISDLGDLLSTRESTQEGLSTTKVLEVKSGEMVSAKTATADARVVSKGDHLEVADDKAGESEITNLNVNGKEKMEKKQNSKNKRPTLGEILNPEYLQNLDAAKGETGSDTTSTDNPASKKQKRQKLNKNSDLDNILSTRESTQDGLSTTKVLEVKSGETVSAKTATPDANMVSKGDHTEVANGKTGESETSTGNPTSKKRKRKKMKNKNSESGDISSTHEITQEGLSTTKVFEVKSGESVSAKTATPDANMVSKGDHTEVANGKMGESETTNLNVNGKEKKKKKSKLKIKLPTLGEILNPRYLELLEASDGATNCKKSEKRKSQDSIIMNKGSATAELETGDFQEIVNGEKGLCTNADAESTVLKSIVCPQVENSEMGSTTIVLMSAEPADLEITEANTSKALAEKRQKMGIKEITQVATSGKKLVILDVNGLLADVGPHQPNGRKPDKYIRKRAIFKRPYLDDFLRFCFDRFHVGIWSSRIMKNLEPMIDYLLGHWKKELLFSVGIGTLEANSKSIVVKDLRKIWDTDDPDNSWVKGTFHESNTLLLDDSPYKALLNPKHTGIFPASYSYRNSGDNFLGPKGDLQNYLEGLAAVDDVKTYVEQHPFGQGAIAEQSPHWAFYSLVLERLNGK</sequence>
<name>A0ACB9GN48_9ASTR</name>